<dbReference type="PRINTS" id="PR01607">
    <property type="entry name" value="APYRASEFAMLY"/>
</dbReference>
<dbReference type="RefSeq" id="WP_311535978.1">
    <property type="nucleotide sequence ID" value="NZ_JAVRHQ010000025.1"/>
</dbReference>
<keyword evidence="2" id="KW-0378">Hydrolase</keyword>
<dbReference type="PROSITE" id="PS51257">
    <property type="entry name" value="PROKAR_LIPOPROTEIN"/>
    <property type="match status" value="1"/>
</dbReference>
<feature type="domain" description="5'-Nucleotidase C-terminal" evidence="1">
    <location>
        <begin position="79"/>
        <end position="213"/>
    </location>
</feature>
<dbReference type="EMBL" id="JAVRHQ010000025">
    <property type="protein sequence ID" value="MDT0644361.1"/>
    <property type="molecule type" value="Genomic_DNA"/>
</dbReference>
<dbReference type="GO" id="GO:0008253">
    <property type="term" value="F:5'-nucleotidase activity"/>
    <property type="evidence" value="ECO:0007669"/>
    <property type="project" value="UniProtKB-EC"/>
</dbReference>
<evidence type="ECO:0000259" key="1">
    <source>
        <dbReference type="Pfam" id="PF02872"/>
    </source>
</evidence>
<keyword evidence="3" id="KW-1185">Reference proteome</keyword>
<reference evidence="2 3" key="1">
    <citation type="submission" date="2023-09" db="EMBL/GenBank/DDBJ databases">
        <authorList>
            <person name="Rey-Velasco X."/>
        </authorList>
    </citation>
    <scope>NUCLEOTIDE SEQUENCE [LARGE SCALE GENOMIC DNA]</scope>
    <source>
        <strain evidence="2 3">F363</strain>
    </source>
</reference>
<comment type="caution">
    <text evidence="2">The sequence shown here is derived from an EMBL/GenBank/DDBJ whole genome shotgun (WGS) entry which is preliminary data.</text>
</comment>
<dbReference type="InterPro" id="IPR006179">
    <property type="entry name" value="5_nucleotidase/apyrase"/>
</dbReference>
<protein>
    <submittedName>
        <fullName evidence="2">5'-nucleotidase</fullName>
        <ecNumber evidence="2">3.1.3.5</ecNumber>
    </submittedName>
</protein>
<organism evidence="2 3">
    <name type="scientific">Autumnicola tepida</name>
    <dbReference type="NCBI Taxonomy" id="3075595"/>
    <lineage>
        <taxon>Bacteria</taxon>
        <taxon>Pseudomonadati</taxon>
        <taxon>Bacteroidota</taxon>
        <taxon>Flavobacteriia</taxon>
        <taxon>Flavobacteriales</taxon>
        <taxon>Flavobacteriaceae</taxon>
        <taxon>Autumnicola</taxon>
    </lineage>
</organism>
<evidence type="ECO:0000313" key="2">
    <source>
        <dbReference type="EMBL" id="MDT0644361.1"/>
    </source>
</evidence>
<dbReference type="EC" id="3.1.3.5" evidence="2"/>
<dbReference type="SUPFAM" id="SSF55816">
    <property type="entry name" value="5'-nucleotidase (syn. UDP-sugar hydrolase), C-terminal domain"/>
    <property type="match status" value="1"/>
</dbReference>
<gene>
    <name evidence="2" type="ORF">RM553_16095</name>
</gene>
<dbReference type="Pfam" id="PF02872">
    <property type="entry name" value="5_nucleotid_C"/>
    <property type="match status" value="1"/>
</dbReference>
<dbReference type="Gene3D" id="3.90.780.10">
    <property type="entry name" value="5'-Nucleotidase, C-terminal domain"/>
    <property type="match status" value="1"/>
</dbReference>
<dbReference type="PANTHER" id="PTHR11575">
    <property type="entry name" value="5'-NUCLEOTIDASE-RELATED"/>
    <property type="match status" value="1"/>
</dbReference>
<name>A0ABU3CDE4_9FLAO</name>
<dbReference type="InterPro" id="IPR036907">
    <property type="entry name" value="5'-Nucleotdase_C_sf"/>
</dbReference>
<dbReference type="InterPro" id="IPR008334">
    <property type="entry name" value="5'-Nucleotdase_C"/>
</dbReference>
<dbReference type="Proteomes" id="UP001262889">
    <property type="component" value="Unassembled WGS sequence"/>
</dbReference>
<dbReference type="PANTHER" id="PTHR11575:SF24">
    <property type="entry name" value="5'-NUCLEOTIDASE"/>
    <property type="match status" value="1"/>
</dbReference>
<sequence>MKFYRLAYILLCFFLISSCKTEHYSAKIEEKRIAIDSDIQQDTSITNFIQPYKEHINSVLDSALAYNPSNLSTSDGDLNTAIGNLMADIVLEQANPVFRQRTGHNIDAVLLNYGGIRSTLNKGKVTARSAYALMPFENEIVVAQLTGAKMKEMLQYLEDAGTAHPVSGIKIKMNDNYKIVEATIDGKPIDTSKTYFVATSDYLQQGGDNMAFFNNPEKLYNVDYKLRNAIIDYFRKVDTIEAKVDNRFIRIKDL</sequence>
<accession>A0ABU3CDE4</accession>
<evidence type="ECO:0000313" key="3">
    <source>
        <dbReference type="Proteomes" id="UP001262889"/>
    </source>
</evidence>
<proteinExistence type="predicted"/>